<dbReference type="SUPFAM" id="SSF57667">
    <property type="entry name" value="beta-beta-alpha zinc fingers"/>
    <property type="match status" value="1"/>
</dbReference>
<keyword evidence="2" id="KW-0479">Metal-binding</keyword>
<dbReference type="InterPro" id="IPR036236">
    <property type="entry name" value="Znf_C2H2_sf"/>
</dbReference>
<feature type="region of interest" description="Disordered" evidence="9">
    <location>
        <begin position="1"/>
        <end position="20"/>
    </location>
</feature>
<evidence type="ECO:0000313" key="12">
    <source>
        <dbReference type="EMBL" id="PKI73738.1"/>
    </source>
</evidence>
<dbReference type="InterPro" id="IPR013087">
    <property type="entry name" value="Znf_C2H2_type"/>
</dbReference>
<feature type="domain" description="C2H2-type" evidence="10">
    <location>
        <begin position="36"/>
        <end position="63"/>
    </location>
</feature>
<evidence type="ECO:0000256" key="2">
    <source>
        <dbReference type="ARBA" id="ARBA00022723"/>
    </source>
</evidence>
<evidence type="ECO:0000256" key="7">
    <source>
        <dbReference type="ARBA" id="ARBA00023242"/>
    </source>
</evidence>
<reference evidence="12 14" key="3">
    <citation type="submission" date="2017-11" db="EMBL/GenBank/DDBJ databases">
        <title>De-novo sequencing of pomegranate (Punica granatum L.) genome.</title>
        <authorList>
            <person name="Akparov Z."/>
            <person name="Amiraslanov A."/>
            <person name="Hajiyeva S."/>
            <person name="Abbasov M."/>
            <person name="Kaur K."/>
            <person name="Hamwieh A."/>
            <person name="Solovyev V."/>
            <person name="Salamov A."/>
            <person name="Braich B."/>
            <person name="Kosarev P."/>
            <person name="Mahmoud A."/>
            <person name="Hajiyev E."/>
            <person name="Babayeva S."/>
            <person name="Izzatullayeva V."/>
            <person name="Mammadov A."/>
            <person name="Mammadov A."/>
            <person name="Sharifova S."/>
            <person name="Ojaghi J."/>
            <person name="Eynullazada K."/>
            <person name="Bayramov B."/>
            <person name="Abdulazimova A."/>
            <person name="Shahmuradov I."/>
        </authorList>
    </citation>
    <scope>NUCLEOTIDE SEQUENCE [LARGE SCALE GENOMIC DNA]</scope>
    <source>
        <strain evidence="12">AG2017</strain>
        <strain evidence="14">cv. AG2017</strain>
        <tissue evidence="12">Leaf</tissue>
    </source>
</reference>
<organism evidence="11 13">
    <name type="scientific">Punica granatum</name>
    <name type="common">Pomegranate</name>
    <dbReference type="NCBI Taxonomy" id="22663"/>
    <lineage>
        <taxon>Eukaryota</taxon>
        <taxon>Viridiplantae</taxon>
        <taxon>Streptophyta</taxon>
        <taxon>Embryophyta</taxon>
        <taxon>Tracheophyta</taxon>
        <taxon>Spermatophyta</taxon>
        <taxon>Magnoliopsida</taxon>
        <taxon>eudicotyledons</taxon>
        <taxon>Gunneridae</taxon>
        <taxon>Pentapetalae</taxon>
        <taxon>rosids</taxon>
        <taxon>malvids</taxon>
        <taxon>Myrtales</taxon>
        <taxon>Lythraceae</taxon>
        <taxon>Punica</taxon>
    </lineage>
</organism>
<keyword evidence="7" id="KW-0539">Nucleus</keyword>
<accession>A0A218W5K0</accession>
<evidence type="ECO:0000313" key="11">
    <source>
        <dbReference type="EMBL" id="OWM68137.1"/>
    </source>
</evidence>
<dbReference type="Proteomes" id="UP000233551">
    <property type="component" value="Unassembled WGS sequence"/>
</dbReference>
<comment type="caution">
    <text evidence="11">The sequence shown here is derived from an EMBL/GenBank/DDBJ whole genome shotgun (WGS) entry which is preliminary data.</text>
</comment>
<evidence type="ECO:0000313" key="13">
    <source>
        <dbReference type="Proteomes" id="UP000197138"/>
    </source>
</evidence>
<evidence type="ECO:0000256" key="6">
    <source>
        <dbReference type="ARBA" id="ARBA00023163"/>
    </source>
</evidence>
<comment type="subcellular location">
    <subcellularLocation>
        <location evidence="1">Nucleus</location>
    </subcellularLocation>
</comment>
<evidence type="ECO:0000256" key="9">
    <source>
        <dbReference type="SAM" id="MobiDB-lite"/>
    </source>
</evidence>
<keyword evidence="6" id="KW-0804">Transcription</keyword>
<dbReference type="GO" id="GO:0008270">
    <property type="term" value="F:zinc ion binding"/>
    <property type="evidence" value="ECO:0007669"/>
    <property type="project" value="UniProtKB-KW"/>
</dbReference>
<keyword evidence="5" id="KW-0805">Transcription regulation</keyword>
<dbReference type="STRING" id="22663.A0A218W5K0"/>
<protein>
    <recommendedName>
        <fullName evidence="10">C2H2-type domain-containing protein</fullName>
    </recommendedName>
</protein>
<proteinExistence type="predicted"/>
<dbReference type="InterPro" id="IPR052426">
    <property type="entry name" value="Plant_dev_regulator"/>
</dbReference>
<dbReference type="Gene3D" id="3.30.160.60">
    <property type="entry name" value="Classic Zinc Finger"/>
    <property type="match status" value="1"/>
</dbReference>
<dbReference type="GO" id="GO:0005634">
    <property type="term" value="C:nucleus"/>
    <property type="evidence" value="ECO:0007669"/>
    <property type="project" value="UniProtKB-SubCell"/>
</dbReference>
<dbReference type="PROSITE" id="PS00028">
    <property type="entry name" value="ZINC_FINGER_C2H2_1"/>
    <property type="match status" value="1"/>
</dbReference>
<evidence type="ECO:0000256" key="3">
    <source>
        <dbReference type="ARBA" id="ARBA00022771"/>
    </source>
</evidence>
<evidence type="ECO:0000259" key="10">
    <source>
        <dbReference type="PROSITE" id="PS50157"/>
    </source>
</evidence>
<reference evidence="11" key="2">
    <citation type="submission" date="2017-06" db="EMBL/GenBank/DDBJ databases">
        <title>The pomegranate genome and the genomics of punicalagin biosynthesis.</title>
        <authorList>
            <person name="Xu C."/>
        </authorList>
    </citation>
    <scope>NUCLEOTIDE SEQUENCE [LARGE SCALE GENOMIC DNA]</scope>
    <source>
        <tissue evidence="11">Fresh leaf</tissue>
    </source>
</reference>
<sequence>MESRRHDLSEASSDENDPSFKCADETTVLGMSKRSYECVFCKQGFTNAQALGGHMNIHRKDRARAKQVVAGPSAQPPKHYPIWESPRGYGYPCDDSSYVSGLGFNHQPSADENYFNYQDMPRAGYSGQTNDEVSYANLSLRIELSQVEEMRSTTRGENDEIDLELRLGQYGRSCES</sequence>
<dbReference type="Proteomes" id="UP000197138">
    <property type="component" value="Unassembled WGS sequence"/>
</dbReference>
<keyword evidence="4" id="KW-0862">Zinc</keyword>
<evidence type="ECO:0000313" key="14">
    <source>
        <dbReference type="Proteomes" id="UP000233551"/>
    </source>
</evidence>
<gene>
    <name evidence="11" type="ORF">CDL15_Pgr016337</name>
    <name evidence="12" type="ORF">CRG98_005865</name>
</gene>
<evidence type="ECO:0000256" key="5">
    <source>
        <dbReference type="ARBA" id="ARBA00023015"/>
    </source>
</evidence>
<dbReference type="PANTHER" id="PTHR45801">
    <property type="entry name" value="OS07G0101800 PROTEIN"/>
    <property type="match status" value="1"/>
</dbReference>
<evidence type="ECO:0000256" key="8">
    <source>
        <dbReference type="PROSITE-ProRule" id="PRU00042"/>
    </source>
</evidence>
<dbReference type="AlphaFoldDB" id="A0A218W5K0"/>
<dbReference type="PROSITE" id="PS50157">
    <property type="entry name" value="ZINC_FINGER_C2H2_2"/>
    <property type="match status" value="1"/>
</dbReference>
<reference evidence="13" key="1">
    <citation type="journal article" date="2017" name="Plant J.">
        <title>The pomegranate (Punica granatum L.) genome and the genomics of punicalagin biosynthesis.</title>
        <authorList>
            <person name="Qin G."/>
            <person name="Xu C."/>
            <person name="Ming R."/>
            <person name="Tang H."/>
            <person name="Guyot R."/>
            <person name="Kramer E.M."/>
            <person name="Hu Y."/>
            <person name="Yi X."/>
            <person name="Qi Y."/>
            <person name="Xu X."/>
            <person name="Gao Z."/>
            <person name="Pan H."/>
            <person name="Jian J."/>
            <person name="Tian Y."/>
            <person name="Yue Z."/>
            <person name="Xu Y."/>
        </authorList>
    </citation>
    <scope>NUCLEOTIDE SEQUENCE [LARGE SCALE GENOMIC DNA]</scope>
    <source>
        <strain evidence="13">cv. Dabenzi</strain>
    </source>
</reference>
<dbReference type="EMBL" id="PGOL01000255">
    <property type="protein sequence ID" value="PKI73738.1"/>
    <property type="molecule type" value="Genomic_DNA"/>
</dbReference>
<dbReference type="GeneID" id="116208878"/>
<name>A0A218W5K0_PUNGR</name>
<dbReference type="PANTHER" id="PTHR45801:SF111">
    <property type="entry name" value="C2H2 AND C2HC ZINC FINGERS SUPERFAMILY PROTEIN"/>
    <property type="match status" value="1"/>
</dbReference>
<keyword evidence="3 8" id="KW-0863">Zinc-finger</keyword>
<evidence type="ECO:0000256" key="4">
    <source>
        <dbReference type="ARBA" id="ARBA00022833"/>
    </source>
</evidence>
<keyword evidence="14" id="KW-1185">Reference proteome</keyword>
<dbReference type="EMBL" id="MTKT01005171">
    <property type="protein sequence ID" value="OWM68137.1"/>
    <property type="molecule type" value="Genomic_DNA"/>
</dbReference>
<dbReference type="OrthoDB" id="780709at2759"/>
<evidence type="ECO:0000256" key="1">
    <source>
        <dbReference type="ARBA" id="ARBA00004123"/>
    </source>
</evidence>